<evidence type="ECO:0000313" key="3">
    <source>
        <dbReference type="Proteomes" id="UP000838686"/>
    </source>
</evidence>
<proteinExistence type="predicted"/>
<dbReference type="RefSeq" id="WP_236342428.1">
    <property type="nucleotide sequence ID" value="NZ_CAKMMF010000011.1"/>
</dbReference>
<reference evidence="2" key="1">
    <citation type="submission" date="2022-01" db="EMBL/GenBank/DDBJ databases">
        <authorList>
            <person name="Criscuolo A."/>
        </authorList>
    </citation>
    <scope>NUCLEOTIDE SEQUENCE</scope>
    <source>
        <strain evidence="2">CIP111893</strain>
    </source>
</reference>
<evidence type="ECO:0000313" key="2">
    <source>
        <dbReference type="EMBL" id="CAH1205739.1"/>
    </source>
</evidence>
<feature type="region of interest" description="Disordered" evidence="1">
    <location>
        <begin position="103"/>
        <end position="143"/>
    </location>
</feature>
<sequence>MAEKRMISKVISISKKFNILLNDHFSRLLYLLLIPHSDDFGRLTGDPFKIKALILPMMKEVEWEEVEKTLGNLHAAGLINWYESQGEMYIQIINFDDHQQGLHKRTRSKFPEPPTVSRNFPEIPSEQNRTEGNRTEEKGTEQNGVSSENLILSWINKYQLNCKGTFQLDEICSYLGMMDIEVIELSIKQSEKKSVAYAMTILDRYKREGKTTKESIKQHLQPVPDPKTDKELEARRIEIERNKWIAGGRNPDEFEYRPASND</sequence>
<dbReference type="EMBL" id="CAKMMF010000011">
    <property type="protein sequence ID" value="CAH1205739.1"/>
    <property type="molecule type" value="Genomic_DNA"/>
</dbReference>
<accession>A0ABN8GCJ3</accession>
<evidence type="ECO:0008006" key="4">
    <source>
        <dbReference type="Google" id="ProtNLM"/>
    </source>
</evidence>
<organism evidence="2 3">
    <name type="scientific">Paenibacillus plantiphilus</name>
    <dbReference type="NCBI Taxonomy" id="2905650"/>
    <lineage>
        <taxon>Bacteria</taxon>
        <taxon>Bacillati</taxon>
        <taxon>Bacillota</taxon>
        <taxon>Bacilli</taxon>
        <taxon>Bacillales</taxon>
        <taxon>Paenibacillaceae</taxon>
        <taxon>Paenibacillus</taxon>
    </lineage>
</organism>
<evidence type="ECO:0000256" key="1">
    <source>
        <dbReference type="SAM" id="MobiDB-lite"/>
    </source>
</evidence>
<keyword evidence="3" id="KW-1185">Reference proteome</keyword>
<gene>
    <name evidence="2" type="ORF">PAECIP111893_02406</name>
</gene>
<feature type="compositionally biased region" description="Basic and acidic residues" evidence="1">
    <location>
        <begin position="128"/>
        <end position="140"/>
    </location>
</feature>
<dbReference type="Proteomes" id="UP000838686">
    <property type="component" value="Unassembled WGS sequence"/>
</dbReference>
<comment type="caution">
    <text evidence="2">The sequence shown here is derived from an EMBL/GenBank/DDBJ whole genome shotgun (WGS) entry which is preliminary data.</text>
</comment>
<name>A0ABN8GCJ3_9BACL</name>
<protein>
    <recommendedName>
        <fullName evidence="4">DnaD domain-containing protein</fullName>
    </recommendedName>
</protein>